<keyword evidence="9 20" id="KW-0106">Calcium</keyword>
<feature type="transmembrane region" description="Helical" evidence="20">
    <location>
        <begin position="280"/>
        <end position="299"/>
    </location>
</feature>
<evidence type="ECO:0000256" key="9">
    <source>
        <dbReference type="ARBA" id="ARBA00022837"/>
    </source>
</evidence>
<dbReference type="Pfam" id="PF00690">
    <property type="entry name" value="Cation_ATPase_N"/>
    <property type="match status" value="1"/>
</dbReference>
<dbReference type="AlphaFoldDB" id="A0A673KRN1"/>
<evidence type="ECO:0000256" key="21">
    <source>
        <dbReference type="SAM" id="MobiDB-lite"/>
    </source>
</evidence>
<dbReference type="SUPFAM" id="SSF81660">
    <property type="entry name" value="Metal cation-transporting ATPase, ATP-binding domain N"/>
    <property type="match status" value="1"/>
</dbReference>
<feature type="transmembrane region" description="Helical" evidence="20">
    <location>
        <begin position="305"/>
        <end position="334"/>
    </location>
</feature>
<keyword evidence="13 20" id="KW-1133">Transmembrane helix</keyword>
<comment type="catalytic activity">
    <reaction evidence="18">
        <text>Ca(2+)(in) + ATP + H2O = Ca(2+)(out) + ADP + phosphate + H(+)</text>
        <dbReference type="Rhea" id="RHEA:18105"/>
        <dbReference type="ChEBI" id="CHEBI:15377"/>
        <dbReference type="ChEBI" id="CHEBI:15378"/>
        <dbReference type="ChEBI" id="CHEBI:29108"/>
        <dbReference type="ChEBI" id="CHEBI:30616"/>
        <dbReference type="ChEBI" id="CHEBI:43474"/>
        <dbReference type="ChEBI" id="CHEBI:456216"/>
        <dbReference type="EC" id="7.2.2.10"/>
    </reaction>
    <physiologicalReaction direction="left-to-right" evidence="18">
        <dbReference type="Rhea" id="RHEA:18106"/>
    </physiologicalReaction>
</comment>
<evidence type="ECO:0000313" key="23">
    <source>
        <dbReference type="Ensembl" id="ENSSRHP00000069152.1"/>
    </source>
</evidence>
<dbReference type="InterPro" id="IPR059000">
    <property type="entry name" value="ATPase_P-type_domA"/>
</dbReference>
<dbReference type="SFLD" id="SFLDS00003">
    <property type="entry name" value="Haloacid_Dehalogenase"/>
    <property type="match status" value="1"/>
</dbReference>
<dbReference type="SFLD" id="SFLDF00027">
    <property type="entry name" value="p-type_atpase"/>
    <property type="match status" value="1"/>
</dbReference>
<evidence type="ECO:0000256" key="13">
    <source>
        <dbReference type="ARBA" id="ARBA00022989"/>
    </source>
</evidence>
<dbReference type="Pfam" id="PF00689">
    <property type="entry name" value="Cation_ATPase_C"/>
    <property type="match status" value="1"/>
</dbReference>
<evidence type="ECO:0000256" key="12">
    <source>
        <dbReference type="ARBA" id="ARBA00022967"/>
    </source>
</evidence>
<dbReference type="NCBIfam" id="TIGR01494">
    <property type="entry name" value="ATPase_P-type"/>
    <property type="match status" value="3"/>
</dbReference>
<feature type="transmembrane region" description="Helical" evidence="20">
    <location>
        <begin position="114"/>
        <end position="130"/>
    </location>
</feature>
<keyword evidence="11" id="KW-0460">Magnesium</keyword>
<dbReference type="InterPro" id="IPR036412">
    <property type="entry name" value="HAD-like_sf"/>
</dbReference>
<dbReference type="GO" id="GO:0006874">
    <property type="term" value="P:intracellular calcium ion homeostasis"/>
    <property type="evidence" value="ECO:0007669"/>
    <property type="project" value="UniProtKB-ARBA"/>
</dbReference>
<evidence type="ECO:0000256" key="8">
    <source>
        <dbReference type="ARBA" id="ARBA00022741"/>
    </source>
</evidence>
<comment type="catalytic activity">
    <reaction evidence="19">
        <text>Mn(2+)(in) + ATP + H2O = Mn(2+)(out) + ADP + phosphate + H(+)</text>
        <dbReference type="Rhea" id="RHEA:66820"/>
        <dbReference type="ChEBI" id="CHEBI:15377"/>
        <dbReference type="ChEBI" id="CHEBI:15378"/>
        <dbReference type="ChEBI" id="CHEBI:29035"/>
        <dbReference type="ChEBI" id="CHEBI:30616"/>
        <dbReference type="ChEBI" id="CHEBI:43474"/>
        <dbReference type="ChEBI" id="CHEBI:456216"/>
    </reaction>
    <physiologicalReaction direction="left-to-right" evidence="19">
        <dbReference type="Rhea" id="RHEA:66821"/>
    </physiologicalReaction>
</comment>
<dbReference type="Gene3D" id="2.70.150.10">
    <property type="entry name" value="Calcium-transporting ATPase, cytoplasmic transduction domain A"/>
    <property type="match status" value="1"/>
</dbReference>
<keyword evidence="4 20" id="KW-0813">Transport</keyword>
<dbReference type="GO" id="GO:0005388">
    <property type="term" value="F:P-type calcium transporter activity"/>
    <property type="evidence" value="ECO:0007669"/>
    <property type="project" value="UniProtKB-EC"/>
</dbReference>
<evidence type="ECO:0000256" key="5">
    <source>
        <dbReference type="ARBA" id="ARBA00022568"/>
    </source>
</evidence>
<evidence type="ECO:0000256" key="1">
    <source>
        <dbReference type="ARBA" id="ARBA00004166"/>
    </source>
</evidence>
<dbReference type="SUPFAM" id="SSF81665">
    <property type="entry name" value="Calcium ATPase, transmembrane domain M"/>
    <property type="match status" value="1"/>
</dbReference>
<evidence type="ECO:0000256" key="20">
    <source>
        <dbReference type="RuleBase" id="RU361146"/>
    </source>
</evidence>
<dbReference type="InterPro" id="IPR023214">
    <property type="entry name" value="HAD_sf"/>
</dbReference>
<comment type="caution">
    <text evidence="20">Lacks conserved residue(s) required for the propagation of feature annotation.</text>
</comment>
<dbReference type="GO" id="GO:0005524">
    <property type="term" value="F:ATP binding"/>
    <property type="evidence" value="ECO:0007669"/>
    <property type="project" value="UniProtKB-KW"/>
</dbReference>
<keyword evidence="6 20" id="KW-0812">Transmembrane</keyword>
<dbReference type="PRINTS" id="PR00119">
    <property type="entry name" value="CATATPASE"/>
</dbReference>
<feature type="domain" description="Cation-transporting P-type ATPase N-terminal" evidence="22">
    <location>
        <begin position="36"/>
        <end position="110"/>
    </location>
</feature>
<sequence>RALLLPKNPIDYLSKLAECQPHCENETMIPVLSSKKASELPVNEVVCALQADLQFGLTQEEVTRRRAYHGWNEFDISEDEPLWKKYISQFKDPLILLLLASAVISVLMRQFDDAVSITVAIIIVVTVAFVQEYRSEKSLEELGKLVPPECHCVREGRLEHLLARELVPGDTVCLSVGERVPADLRLFEAMDLSVDESSLTGETTPCTKTSAPQPAATNGDITSRSNIAFMGTLVRCGKAKGIVIGTGENSEFGEVFKMMQAEEAPKTPLQKSMDLLGKQLSLYSFGIIGVIMMVGWLQGKYILDMFTIGVSLAVAAIPEGLPIVVTVTLALGVMRMVKKRAIVKKLPIVETLSCCNVICSDKTGTLTKNEMTVTHLFTSDGQHAEVTGVGYNNSGEVLMDGEVVHGFSNTSISKIVEAGCVCNDAVIRSNTLMGRPTEGALIALAMKMGLEGLQQEFVRLEEIPFSSEQKWMAVRVVHRTQQDKPAVFFVKGAYEQIIRFCTSYNSKGGTLPLTHQQRELFQQQKSYMGTAGLRVLAFASGSEMGALTFLGLVGIIDPPRAGVKEAVATLISSGVAVKMITGDSQETAVSIASRLGLYTKGSQSLSGDEVDQMDFQHLSQIVLRIVVFYRASPRHKLKIVKSLQNVGAVVAMTGDGVNDAVALKAADIGVAMGQTGTDVCKEAADMILVDDDFQTILSAIEEGKGIYNNIKNFVRFQLSTSIAALTLISLATLMNFPNPLNAMQILWINIIMDGPPAQSLGVEPVDRDVIRKPPRNVRDSIITRSLIVKILVSSSFIVCGTLFVFWREVGNIRKIYFPPISYLFPLGVPPTHLLFLVGLTSSVCVVSEVIKKLERLRGGEKMADTDDFHDV</sequence>
<evidence type="ECO:0000256" key="14">
    <source>
        <dbReference type="ARBA" id="ARBA00023034"/>
    </source>
</evidence>
<comment type="subcellular location">
    <subcellularLocation>
        <location evidence="2">Golgi apparatus</location>
        <location evidence="2">Golgi stack membrane</location>
        <topology evidence="2">Multi-pass membrane protein</topology>
    </subcellularLocation>
    <subcellularLocation>
        <location evidence="1">Golgi apparatus</location>
        <location evidence="1">trans-Golgi network membrane</location>
        <topology evidence="1">Multi-pass membrane protein</topology>
    </subcellularLocation>
    <subcellularLocation>
        <location evidence="20">Membrane</location>
        <topology evidence="20">Multi-pass membrane protein</topology>
    </subcellularLocation>
</comment>
<evidence type="ECO:0000256" key="7">
    <source>
        <dbReference type="ARBA" id="ARBA00022723"/>
    </source>
</evidence>
<dbReference type="InterPro" id="IPR023298">
    <property type="entry name" value="ATPase_P-typ_TM_dom_sf"/>
</dbReference>
<dbReference type="SUPFAM" id="SSF56784">
    <property type="entry name" value="HAD-like"/>
    <property type="match status" value="1"/>
</dbReference>
<feature type="transmembrane region" description="Helical" evidence="20">
    <location>
        <begin position="826"/>
        <end position="847"/>
    </location>
</feature>
<dbReference type="SUPFAM" id="SSF81653">
    <property type="entry name" value="Calcium ATPase, transduction domain A"/>
    <property type="match status" value="1"/>
</dbReference>
<evidence type="ECO:0000256" key="4">
    <source>
        <dbReference type="ARBA" id="ARBA00022448"/>
    </source>
</evidence>
<comment type="subunit">
    <text evidence="17">Monomer. Homodimer.</text>
</comment>
<evidence type="ECO:0000256" key="17">
    <source>
        <dbReference type="ARBA" id="ARBA00024380"/>
    </source>
</evidence>
<dbReference type="SMART" id="SM00831">
    <property type="entry name" value="Cation_ATPase_N"/>
    <property type="match status" value="1"/>
</dbReference>
<comment type="similarity">
    <text evidence="3 20">Belongs to the cation transport ATPase (P-type) (TC 3.A.3) family. Type IIA subfamily.</text>
</comment>
<dbReference type="GO" id="GO:0032580">
    <property type="term" value="C:Golgi cisterna membrane"/>
    <property type="evidence" value="ECO:0007669"/>
    <property type="project" value="UniProtKB-SubCell"/>
</dbReference>
<dbReference type="FunFam" id="2.70.150.10:FF:000008">
    <property type="entry name" value="Calcium-transporting ATPase"/>
    <property type="match status" value="1"/>
</dbReference>
<dbReference type="EC" id="7.2.2.10" evidence="20"/>
<feature type="region of interest" description="Disordered" evidence="21">
    <location>
        <begin position="198"/>
        <end position="217"/>
    </location>
</feature>
<feature type="transmembrane region" description="Helical" evidence="20">
    <location>
        <begin position="90"/>
        <end position="108"/>
    </location>
</feature>
<evidence type="ECO:0000256" key="11">
    <source>
        <dbReference type="ARBA" id="ARBA00022842"/>
    </source>
</evidence>
<dbReference type="InterPro" id="IPR018303">
    <property type="entry name" value="ATPase_P-typ_P_site"/>
</dbReference>
<dbReference type="Gene3D" id="3.40.1110.10">
    <property type="entry name" value="Calcium-transporting ATPase, cytoplasmic domain N"/>
    <property type="match status" value="1"/>
</dbReference>
<dbReference type="Gene3D" id="3.40.50.1000">
    <property type="entry name" value="HAD superfamily/HAD-like"/>
    <property type="match status" value="1"/>
</dbReference>
<keyword evidence="15 20" id="KW-0406">Ion transport</keyword>
<dbReference type="SFLD" id="SFLDG00002">
    <property type="entry name" value="C1.7:_P-type_atpase_like"/>
    <property type="match status" value="1"/>
</dbReference>
<evidence type="ECO:0000256" key="10">
    <source>
        <dbReference type="ARBA" id="ARBA00022840"/>
    </source>
</evidence>
<keyword evidence="10 20" id="KW-0067">ATP-binding</keyword>
<evidence type="ECO:0000256" key="3">
    <source>
        <dbReference type="ARBA" id="ARBA00005675"/>
    </source>
</evidence>
<proteinExistence type="inferred from homology"/>
<dbReference type="PANTHER" id="PTHR42861">
    <property type="entry name" value="CALCIUM-TRANSPORTING ATPASE"/>
    <property type="match status" value="1"/>
</dbReference>
<name>A0A673KRN1_9TELE</name>
<keyword evidence="7" id="KW-0479">Metal-binding</keyword>
<comment type="function">
    <text evidence="20">Catalyzes the hydrolysis of ATP coupled with the transport of calcium.</text>
</comment>
<evidence type="ECO:0000256" key="6">
    <source>
        <dbReference type="ARBA" id="ARBA00022692"/>
    </source>
</evidence>
<keyword evidence="12" id="KW-1278">Translocase</keyword>
<evidence type="ECO:0000256" key="16">
    <source>
        <dbReference type="ARBA" id="ARBA00023136"/>
    </source>
</evidence>
<dbReference type="FunFam" id="3.40.50.1000:FF:000017">
    <property type="entry name" value="Calcium-transporting ATPase"/>
    <property type="match status" value="1"/>
</dbReference>
<evidence type="ECO:0000256" key="15">
    <source>
        <dbReference type="ARBA" id="ARBA00023065"/>
    </source>
</evidence>
<gene>
    <name evidence="23" type="primary">LOC107717363</name>
</gene>
<dbReference type="InterPro" id="IPR044492">
    <property type="entry name" value="P_typ_ATPase_HD_dom"/>
</dbReference>
<keyword evidence="14" id="KW-0333">Golgi apparatus</keyword>
<dbReference type="PROSITE" id="PS00154">
    <property type="entry name" value="ATPASE_E1_E2"/>
    <property type="match status" value="1"/>
</dbReference>
<dbReference type="NCBIfam" id="TIGR01522">
    <property type="entry name" value="ATPase-IIA2_Ca"/>
    <property type="match status" value="1"/>
</dbReference>
<dbReference type="InterPro" id="IPR006413">
    <property type="entry name" value="P-type_ATPase_IIA_PMR1"/>
</dbReference>
<dbReference type="InterPro" id="IPR004014">
    <property type="entry name" value="ATPase_P-typ_cation-transptr_N"/>
</dbReference>
<organism evidence="23 24">
    <name type="scientific">Sinocyclocheilus rhinocerous</name>
    <dbReference type="NCBI Taxonomy" id="307959"/>
    <lineage>
        <taxon>Eukaryota</taxon>
        <taxon>Metazoa</taxon>
        <taxon>Chordata</taxon>
        <taxon>Craniata</taxon>
        <taxon>Vertebrata</taxon>
        <taxon>Euteleostomi</taxon>
        <taxon>Actinopterygii</taxon>
        <taxon>Neopterygii</taxon>
        <taxon>Teleostei</taxon>
        <taxon>Ostariophysi</taxon>
        <taxon>Cypriniformes</taxon>
        <taxon>Cyprinidae</taxon>
        <taxon>Cyprininae</taxon>
        <taxon>Sinocyclocheilus</taxon>
    </lineage>
</organism>
<keyword evidence="24" id="KW-1185">Reference proteome</keyword>
<evidence type="ECO:0000259" key="22">
    <source>
        <dbReference type="SMART" id="SM00831"/>
    </source>
</evidence>
<dbReference type="PRINTS" id="PR00120">
    <property type="entry name" value="HATPASE"/>
</dbReference>
<reference evidence="23" key="2">
    <citation type="submission" date="2025-09" db="UniProtKB">
        <authorList>
            <consortium name="Ensembl"/>
        </authorList>
    </citation>
    <scope>IDENTIFICATION</scope>
</reference>
<dbReference type="Proteomes" id="UP000472270">
    <property type="component" value="Unassembled WGS sequence"/>
</dbReference>
<keyword evidence="8 20" id="KW-0547">Nucleotide-binding</keyword>
<dbReference type="GO" id="GO:0046872">
    <property type="term" value="F:metal ion binding"/>
    <property type="evidence" value="ECO:0007669"/>
    <property type="project" value="UniProtKB-KW"/>
</dbReference>
<accession>A0A673KRN1</accession>
<keyword evidence="5 20" id="KW-0109">Calcium transport</keyword>
<dbReference type="Pfam" id="PF00122">
    <property type="entry name" value="E1-E2_ATPase"/>
    <property type="match status" value="1"/>
</dbReference>
<evidence type="ECO:0000256" key="19">
    <source>
        <dbReference type="ARBA" id="ARBA00047330"/>
    </source>
</evidence>
<evidence type="ECO:0000256" key="18">
    <source>
        <dbReference type="ARBA" id="ARBA00047282"/>
    </source>
</evidence>
<protein>
    <recommendedName>
        <fullName evidence="20">Calcium-transporting ATPase</fullName>
        <ecNumber evidence="20">7.2.2.10</ecNumber>
    </recommendedName>
</protein>
<evidence type="ECO:0000313" key="24">
    <source>
        <dbReference type="Proteomes" id="UP000472270"/>
    </source>
</evidence>
<dbReference type="InterPro" id="IPR023299">
    <property type="entry name" value="ATPase_P-typ_cyto_dom_N"/>
</dbReference>
<dbReference type="GO" id="GO:0016887">
    <property type="term" value="F:ATP hydrolysis activity"/>
    <property type="evidence" value="ECO:0007669"/>
    <property type="project" value="InterPro"/>
</dbReference>
<dbReference type="Ensembl" id="ENSSRHT00000071040.1">
    <property type="protein sequence ID" value="ENSSRHP00000069152.1"/>
    <property type="gene ID" value="ENSSRHG00000034351.1"/>
</dbReference>
<evidence type="ECO:0000256" key="2">
    <source>
        <dbReference type="ARBA" id="ARBA00004205"/>
    </source>
</evidence>
<feature type="transmembrane region" description="Helical" evidence="20">
    <location>
        <begin position="786"/>
        <end position="806"/>
    </location>
</feature>
<dbReference type="InterPro" id="IPR008250">
    <property type="entry name" value="ATPase_P-typ_transduc_dom_A_sf"/>
</dbReference>
<reference evidence="23" key="1">
    <citation type="submission" date="2025-08" db="UniProtKB">
        <authorList>
            <consortium name="Ensembl"/>
        </authorList>
    </citation>
    <scope>IDENTIFICATION</scope>
</reference>
<dbReference type="FunFam" id="3.40.50.1000:FF:000001">
    <property type="entry name" value="Phospholipid-transporting ATPase IC"/>
    <property type="match status" value="1"/>
</dbReference>
<dbReference type="FunFam" id="3.40.1110.10:FF:000006">
    <property type="entry name" value="Calcium-transporting ATPase"/>
    <property type="match status" value="1"/>
</dbReference>
<dbReference type="InterPro" id="IPR006068">
    <property type="entry name" value="ATPase_P-typ_cation-transptr_C"/>
</dbReference>
<dbReference type="Gene3D" id="1.20.1110.10">
    <property type="entry name" value="Calcium-transporting ATPase, transmembrane domain"/>
    <property type="match status" value="1"/>
</dbReference>
<keyword evidence="16 20" id="KW-0472">Membrane</keyword>
<dbReference type="Pfam" id="PF13246">
    <property type="entry name" value="Cation_ATPase"/>
    <property type="match status" value="1"/>
</dbReference>
<dbReference type="InterPro" id="IPR001757">
    <property type="entry name" value="P_typ_ATPase"/>
</dbReference>